<comment type="caution">
    <text evidence="2">The sequence shown here is derived from an EMBL/GenBank/DDBJ whole genome shotgun (WGS) entry which is preliminary data.</text>
</comment>
<name>A0AAP0B2R7_9ASPA</name>
<evidence type="ECO:0000313" key="2">
    <source>
        <dbReference type="EMBL" id="KAK8925834.1"/>
    </source>
</evidence>
<protein>
    <submittedName>
        <fullName evidence="2">Uncharacterized protein</fullName>
    </submittedName>
</protein>
<proteinExistence type="predicted"/>
<reference evidence="2 3" key="1">
    <citation type="journal article" date="2022" name="Nat. Plants">
        <title>Genomes of leafy and leafless Platanthera orchids illuminate the evolution of mycoheterotrophy.</title>
        <authorList>
            <person name="Li M.H."/>
            <person name="Liu K.W."/>
            <person name="Li Z."/>
            <person name="Lu H.C."/>
            <person name="Ye Q.L."/>
            <person name="Zhang D."/>
            <person name="Wang J.Y."/>
            <person name="Li Y.F."/>
            <person name="Zhong Z.M."/>
            <person name="Liu X."/>
            <person name="Yu X."/>
            <person name="Liu D.K."/>
            <person name="Tu X.D."/>
            <person name="Liu B."/>
            <person name="Hao Y."/>
            <person name="Liao X.Y."/>
            <person name="Jiang Y.T."/>
            <person name="Sun W.H."/>
            <person name="Chen J."/>
            <person name="Chen Y.Q."/>
            <person name="Ai Y."/>
            <person name="Zhai J.W."/>
            <person name="Wu S.S."/>
            <person name="Zhou Z."/>
            <person name="Hsiao Y.Y."/>
            <person name="Wu W.L."/>
            <person name="Chen Y.Y."/>
            <person name="Lin Y.F."/>
            <person name="Hsu J.L."/>
            <person name="Li C.Y."/>
            <person name="Wang Z.W."/>
            <person name="Zhao X."/>
            <person name="Zhong W.Y."/>
            <person name="Ma X.K."/>
            <person name="Ma L."/>
            <person name="Huang J."/>
            <person name="Chen G.Z."/>
            <person name="Huang M.Z."/>
            <person name="Huang L."/>
            <person name="Peng D.H."/>
            <person name="Luo Y.B."/>
            <person name="Zou S.Q."/>
            <person name="Chen S.P."/>
            <person name="Lan S."/>
            <person name="Tsai W.C."/>
            <person name="Van de Peer Y."/>
            <person name="Liu Z.J."/>
        </authorList>
    </citation>
    <scope>NUCLEOTIDE SEQUENCE [LARGE SCALE GENOMIC DNA]</scope>
    <source>
        <strain evidence="2">Lor287</strain>
    </source>
</reference>
<evidence type="ECO:0000313" key="3">
    <source>
        <dbReference type="Proteomes" id="UP001418222"/>
    </source>
</evidence>
<accession>A0AAP0B2R7</accession>
<dbReference type="Proteomes" id="UP001418222">
    <property type="component" value="Unassembled WGS sequence"/>
</dbReference>
<keyword evidence="3" id="KW-1185">Reference proteome</keyword>
<feature type="compositionally biased region" description="Low complexity" evidence="1">
    <location>
        <begin position="180"/>
        <end position="195"/>
    </location>
</feature>
<feature type="compositionally biased region" description="Basic and acidic residues" evidence="1">
    <location>
        <begin position="196"/>
        <end position="216"/>
    </location>
</feature>
<evidence type="ECO:0000256" key="1">
    <source>
        <dbReference type="SAM" id="MobiDB-lite"/>
    </source>
</evidence>
<feature type="region of interest" description="Disordered" evidence="1">
    <location>
        <begin position="137"/>
        <end position="216"/>
    </location>
</feature>
<organism evidence="2 3">
    <name type="scientific">Platanthera zijinensis</name>
    <dbReference type="NCBI Taxonomy" id="2320716"/>
    <lineage>
        <taxon>Eukaryota</taxon>
        <taxon>Viridiplantae</taxon>
        <taxon>Streptophyta</taxon>
        <taxon>Embryophyta</taxon>
        <taxon>Tracheophyta</taxon>
        <taxon>Spermatophyta</taxon>
        <taxon>Magnoliopsida</taxon>
        <taxon>Liliopsida</taxon>
        <taxon>Asparagales</taxon>
        <taxon>Orchidaceae</taxon>
        <taxon>Orchidoideae</taxon>
        <taxon>Orchideae</taxon>
        <taxon>Orchidinae</taxon>
        <taxon>Platanthera</taxon>
    </lineage>
</organism>
<sequence>MVRPAAPVRSFVAAGDCATMDTSLNSIACSPASIECHLIFQDDVLASLSAFLQELLQPRANRQFQSAEITAGAVGAAPPASPSTAAAAARNLIVGGVDPSAVVVRRRRPAPILAPAAHDVSSSSADLPAQGFVATLHSSEKSKDSNQENSLDADLKRKQPLEESETPALNKFQKSETPVSSKKPPSHHPSSSNSQNKREKMDWNLLRRQEAQKKRT</sequence>
<gene>
    <name evidence="2" type="ORF">KSP39_PZI019020</name>
</gene>
<dbReference type="EMBL" id="JBBWWQ010000016">
    <property type="protein sequence ID" value="KAK8925834.1"/>
    <property type="molecule type" value="Genomic_DNA"/>
</dbReference>
<dbReference type="AlphaFoldDB" id="A0AAP0B2R7"/>